<evidence type="ECO:0000313" key="1">
    <source>
        <dbReference type="EMBL" id="AKV70289.1"/>
    </source>
</evidence>
<sequence>MYPITAITREIRIVGMGFLIDQLEILKAIISVISYQLSVISG</sequence>
<organism evidence="1 2">
    <name type="scientific">Microcystis panniformis FACHB-1757</name>
    <dbReference type="NCBI Taxonomy" id="1638788"/>
    <lineage>
        <taxon>Bacteria</taxon>
        <taxon>Bacillati</taxon>
        <taxon>Cyanobacteriota</taxon>
        <taxon>Cyanophyceae</taxon>
        <taxon>Oscillatoriophycideae</taxon>
        <taxon>Chroococcales</taxon>
        <taxon>Microcystaceae</taxon>
        <taxon>Microcystis</taxon>
    </lineage>
</organism>
<gene>
    <name evidence="1" type="ORF">VL20_5459</name>
</gene>
<reference evidence="1 2" key="1">
    <citation type="journal article" date="2016" name="Stand. Genomic Sci.">
        <title>Complete genome sequence and genomic characterization of Microcystis panniformis FACHB 1757 by third-generation sequencing.</title>
        <authorList>
            <person name="Zhang J.Y."/>
            <person name="Guan R."/>
            <person name="Zhang H.J."/>
            <person name="Li H."/>
            <person name="Xiao P."/>
            <person name="Yu G.L."/>
            <person name="Du L."/>
            <person name="Cao D.M."/>
            <person name="Zhu B.C."/>
            <person name="Li R.H."/>
            <person name="Lu Z.H."/>
        </authorList>
    </citation>
    <scope>NUCLEOTIDE SEQUENCE [LARGE SCALE GENOMIC DNA]</scope>
    <source>
        <strain evidence="1 2">FACHB-1757</strain>
    </source>
</reference>
<accession>A0A0K1S829</accession>
<dbReference type="AlphaFoldDB" id="A0A0K1S829"/>
<keyword evidence="2" id="KW-1185">Reference proteome</keyword>
<name>A0A0K1S829_9CHRO</name>
<dbReference type="Proteomes" id="UP000068167">
    <property type="component" value="Chromosome"/>
</dbReference>
<dbReference type="EMBL" id="CP011339">
    <property type="protein sequence ID" value="AKV70289.1"/>
    <property type="molecule type" value="Genomic_DNA"/>
</dbReference>
<evidence type="ECO:0000313" key="2">
    <source>
        <dbReference type="Proteomes" id="UP000068167"/>
    </source>
</evidence>
<protein>
    <submittedName>
        <fullName evidence="1">Uncharacterized protein</fullName>
    </submittedName>
</protein>
<dbReference type="KEGG" id="mpk:VL20_5459"/>
<proteinExistence type="predicted"/>